<evidence type="ECO:0000256" key="5">
    <source>
        <dbReference type="ARBA" id="ARBA00042096"/>
    </source>
</evidence>
<dbReference type="RefSeq" id="XP_038777841.1">
    <property type="nucleotide sequence ID" value="XM_038921913.1"/>
</dbReference>
<feature type="compositionally biased region" description="Acidic residues" evidence="6">
    <location>
        <begin position="193"/>
        <end position="217"/>
    </location>
</feature>
<dbReference type="GO" id="GO:0031507">
    <property type="term" value="P:heterochromatin formation"/>
    <property type="evidence" value="ECO:0007669"/>
    <property type="project" value="TreeGrafter"/>
</dbReference>
<feature type="compositionally biased region" description="Acidic residues" evidence="6">
    <location>
        <begin position="235"/>
        <end position="258"/>
    </location>
</feature>
<keyword evidence="2" id="KW-0235">DNA replication</keyword>
<dbReference type="GO" id="GO:0006272">
    <property type="term" value="P:leading strand elongation"/>
    <property type="evidence" value="ECO:0007669"/>
    <property type="project" value="TreeGrafter"/>
</dbReference>
<reference evidence="8" key="1">
    <citation type="submission" date="2020-10" db="EMBL/GenBank/DDBJ databases">
        <authorList>
            <person name="Roach M.J.R."/>
        </authorList>
    </citation>
    <scope>NUCLEOTIDE SEQUENCE</scope>
    <source>
        <strain evidence="8">CBS 1945</strain>
    </source>
</reference>
<dbReference type="OrthoDB" id="1707486at2759"/>
<name>A0A875RYP5_EENNA</name>
<proteinExistence type="predicted"/>
<evidence type="ECO:0000313" key="8">
    <source>
        <dbReference type="EMBL" id="QPG74276.1"/>
    </source>
</evidence>
<evidence type="ECO:0000313" key="9">
    <source>
        <dbReference type="Proteomes" id="UP000662931"/>
    </source>
</evidence>
<feature type="compositionally biased region" description="Acidic residues" evidence="6">
    <location>
        <begin position="143"/>
        <end position="155"/>
    </location>
</feature>
<dbReference type="KEGG" id="bnn:FOA43_001601"/>
<feature type="domain" description="Transcription factor CBF/NF-Y/archaeal histone" evidence="7">
    <location>
        <begin position="31"/>
        <end position="100"/>
    </location>
</feature>
<dbReference type="Gene3D" id="1.10.20.10">
    <property type="entry name" value="Histone, subunit A"/>
    <property type="match status" value="1"/>
</dbReference>
<dbReference type="CDD" id="cd22928">
    <property type="entry name" value="HFD_POLE3_DPB4"/>
    <property type="match status" value="1"/>
</dbReference>
<dbReference type="GO" id="GO:0008623">
    <property type="term" value="C:CHRAC"/>
    <property type="evidence" value="ECO:0007669"/>
    <property type="project" value="TreeGrafter"/>
</dbReference>
<feature type="region of interest" description="Disordered" evidence="6">
    <location>
        <begin position="126"/>
        <end position="269"/>
    </location>
</feature>
<dbReference type="InterPro" id="IPR051377">
    <property type="entry name" value="DNA_Pol-Epsilon_Subunit"/>
</dbReference>
<dbReference type="EMBL" id="CP064812">
    <property type="protein sequence ID" value="QPG74276.1"/>
    <property type="molecule type" value="Genomic_DNA"/>
</dbReference>
<dbReference type="GeneID" id="62195002"/>
<dbReference type="PANTHER" id="PTHR46172">
    <property type="entry name" value="DNA POLYMERASE EPSILON SUBUNIT 3"/>
    <property type="match status" value="1"/>
</dbReference>
<dbReference type="GO" id="GO:0031490">
    <property type="term" value="F:chromatin DNA binding"/>
    <property type="evidence" value="ECO:0007669"/>
    <property type="project" value="TreeGrafter"/>
</dbReference>
<feature type="compositionally biased region" description="Basic and acidic residues" evidence="6">
    <location>
        <begin position="259"/>
        <end position="269"/>
    </location>
</feature>
<evidence type="ECO:0000256" key="6">
    <source>
        <dbReference type="SAM" id="MobiDB-lite"/>
    </source>
</evidence>
<evidence type="ECO:0000256" key="3">
    <source>
        <dbReference type="ARBA" id="ARBA00023242"/>
    </source>
</evidence>
<feature type="compositionally biased region" description="Basic and acidic residues" evidence="6">
    <location>
        <begin position="126"/>
        <end position="142"/>
    </location>
</feature>
<dbReference type="InterPro" id="IPR009072">
    <property type="entry name" value="Histone-fold"/>
</dbReference>
<keyword evidence="3" id="KW-0539">Nucleus</keyword>
<feature type="compositionally biased region" description="Basic and acidic residues" evidence="6">
    <location>
        <begin position="183"/>
        <end position="192"/>
    </location>
</feature>
<dbReference type="AlphaFoldDB" id="A0A875RYP5"/>
<evidence type="ECO:0000256" key="4">
    <source>
        <dbReference type="ARBA" id="ARBA00039775"/>
    </source>
</evidence>
<accession>A0A875RYP5</accession>
<dbReference type="GO" id="GO:0046982">
    <property type="term" value="F:protein heterodimerization activity"/>
    <property type="evidence" value="ECO:0007669"/>
    <property type="project" value="InterPro"/>
</dbReference>
<organism evidence="8 9">
    <name type="scientific">Eeniella nana</name>
    <name type="common">Yeast</name>
    <name type="synonym">Brettanomyces nanus</name>
    <dbReference type="NCBI Taxonomy" id="13502"/>
    <lineage>
        <taxon>Eukaryota</taxon>
        <taxon>Fungi</taxon>
        <taxon>Dikarya</taxon>
        <taxon>Ascomycota</taxon>
        <taxon>Saccharomycotina</taxon>
        <taxon>Pichiomycetes</taxon>
        <taxon>Pichiales</taxon>
        <taxon>Pichiaceae</taxon>
        <taxon>Brettanomyces</taxon>
    </lineage>
</organism>
<dbReference type="InterPro" id="IPR003958">
    <property type="entry name" value="CBFA_NFYB_domain"/>
</dbReference>
<evidence type="ECO:0000256" key="2">
    <source>
        <dbReference type="ARBA" id="ARBA00022705"/>
    </source>
</evidence>
<keyword evidence="9" id="KW-1185">Reference proteome</keyword>
<evidence type="ECO:0000259" key="7">
    <source>
        <dbReference type="Pfam" id="PF00808"/>
    </source>
</evidence>
<dbReference type="Pfam" id="PF00808">
    <property type="entry name" value="CBFD_NFYB_HMF"/>
    <property type="match status" value="1"/>
</dbReference>
<gene>
    <name evidence="8" type="ORF">FOA43_001601</name>
</gene>
<dbReference type="PANTHER" id="PTHR46172:SF1">
    <property type="entry name" value="DNA POLYMERASE EPSILON SUBUNIT 3"/>
    <property type="match status" value="1"/>
</dbReference>
<sequence>MPAKGWRKDEQESNLETVMANQKVSIDSILFPKSTVNKLAKQVLQKESPDANPMILSKDSQTVIQRSSVVFINYIYHTAKQDIKLKGRKVVNAEDIINAMETTNFNSFFPILHEELDKFNMRKELKKREKSDKQKTAKAKADEEVEVITDEEDVNDNTNKRIKLNDSRDESTMSEGVSEETIDESKNDGELEQHDEEVEQEEEEEVEEDPEDSDDEENRSPVVNGTQQMEREQKELEEDMRDVDVDVDEDEDDDDDEDGDRRNTSDNSD</sequence>
<dbReference type="Proteomes" id="UP000662931">
    <property type="component" value="Chromosome 1"/>
</dbReference>
<dbReference type="GO" id="GO:0008622">
    <property type="term" value="C:epsilon DNA polymerase complex"/>
    <property type="evidence" value="ECO:0007669"/>
    <property type="project" value="TreeGrafter"/>
</dbReference>
<evidence type="ECO:0000256" key="1">
    <source>
        <dbReference type="ARBA" id="ARBA00004123"/>
    </source>
</evidence>
<comment type="subcellular location">
    <subcellularLocation>
        <location evidence="1">Nucleus</location>
    </subcellularLocation>
</comment>
<dbReference type="SUPFAM" id="SSF47113">
    <property type="entry name" value="Histone-fold"/>
    <property type="match status" value="1"/>
</dbReference>
<dbReference type="GO" id="GO:0006974">
    <property type="term" value="P:DNA damage response"/>
    <property type="evidence" value="ECO:0007669"/>
    <property type="project" value="TreeGrafter"/>
</dbReference>
<protein>
    <recommendedName>
        <fullName evidence="4">DNA polymerase epsilon subunit D</fullName>
    </recommendedName>
    <alternativeName>
        <fullName evidence="5">DNA polymerase II subunit D</fullName>
    </alternativeName>
</protein>